<dbReference type="PANTHER" id="PTHR34849:SF3">
    <property type="entry name" value="SSR2962 PROTEIN"/>
    <property type="match status" value="1"/>
</dbReference>
<proteinExistence type="predicted"/>
<dbReference type="EMBL" id="JBAFSM010000035">
    <property type="protein sequence ID" value="MEG3438816.1"/>
    <property type="molecule type" value="Genomic_DNA"/>
</dbReference>
<keyword evidence="2" id="KW-1185">Reference proteome</keyword>
<evidence type="ECO:0000313" key="2">
    <source>
        <dbReference type="Proteomes" id="UP001328733"/>
    </source>
</evidence>
<dbReference type="Proteomes" id="UP001328733">
    <property type="component" value="Unassembled WGS sequence"/>
</dbReference>
<dbReference type="PANTHER" id="PTHR34849">
    <property type="entry name" value="SSL5025 PROTEIN"/>
    <property type="match status" value="1"/>
</dbReference>
<dbReference type="RefSeq" id="WP_332866298.1">
    <property type="nucleotide sequence ID" value="NZ_JBAFSM010000035.1"/>
</dbReference>
<dbReference type="InterPro" id="IPR009057">
    <property type="entry name" value="Homeodomain-like_sf"/>
</dbReference>
<reference evidence="1 2" key="1">
    <citation type="submission" date="2024-01" db="EMBL/GenBank/DDBJ databases">
        <title>Genomic insights into the taxonomy and metabolism of the cyanobacterium Pannus brasiliensis CCIBt3594.</title>
        <authorList>
            <person name="Machado M."/>
            <person name="Botero N.B."/>
            <person name="Andreote A.P.D."/>
            <person name="Feitosa A.M.T."/>
            <person name="Popin R."/>
            <person name="Sivonen K."/>
            <person name="Fiore M.F."/>
        </authorList>
    </citation>
    <scope>NUCLEOTIDE SEQUENCE [LARGE SCALE GENOMIC DNA]</scope>
    <source>
        <strain evidence="1 2">CCIBt3594</strain>
    </source>
</reference>
<organism evidence="1 2">
    <name type="scientific">Pannus brasiliensis CCIBt3594</name>
    <dbReference type="NCBI Taxonomy" id="1427578"/>
    <lineage>
        <taxon>Bacteria</taxon>
        <taxon>Bacillati</taxon>
        <taxon>Cyanobacteriota</taxon>
        <taxon>Cyanophyceae</taxon>
        <taxon>Oscillatoriophycideae</taxon>
        <taxon>Chroococcales</taxon>
        <taxon>Microcystaceae</taxon>
        <taxon>Pannus</taxon>
    </lineage>
</organism>
<sequence>MLHPLDRITFNPKIMTGKACIRGMRIPVSPILNLVANGKPIEEILEEYPDLELVDIQQCLLYAARLAGDRSR</sequence>
<dbReference type="InterPro" id="IPR036388">
    <property type="entry name" value="WH-like_DNA-bd_sf"/>
</dbReference>
<dbReference type="AlphaFoldDB" id="A0AAW9QYX2"/>
<evidence type="ECO:0000313" key="1">
    <source>
        <dbReference type="EMBL" id="MEG3438816.1"/>
    </source>
</evidence>
<dbReference type="InterPro" id="IPR007367">
    <property type="entry name" value="DUF433"/>
</dbReference>
<dbReference type="SUPFAM" id="SSF46689">
    <property type="entry name" value="Homeodomain-like"/>
    <property type="match status" value="1"/>
</dbReference>
<accession>A0AAW9QYX2</accession>
<dbReference type="Pfam" id="PF04255">
    <property type="entry name" value="DUF433"/>
    <property type="match status" value="1"/>
</dbReference>
<protein>
    <submittedName>
        <fullName evidence="1">DUF433 domain-containing protein</fullName>
    </submittedName>
</protein>
<gene>
    <name evidence="1" type="ORF">V0288_16940</name>
</gene>
<name>A0AAW9QYX2_9CHRO</name>
<dbReference type="Gene3D" id="1.10.10.10">
    <property type="entry name" value="Winged helix-like DNA-binding domain superfamily/Winged helix DNA-binding domain"/>
    <property type="match status" value="1"/>
</dbReference>
<comment type="caution">
    <text evidence="1">The sequence shown here is derived from an EMBL/GenBank/DDBJ whole genome shotgun (WGS) entry which is preliminary data.</text>
</comment>